<feature type="domain" description="RNA 3'-terminal phosphate cyclase insert" evidence="2">
    <location>
        <begin position="65"/>
        <end position="117"/>
    </location>
</feature>
<gene>
    <name evidence="3" type="ORF">IFM89_020044</name>
</gene>
<evidence type="ECO:0008006" key="5">
    <source>
        <dbReference type="Google" id="ProtNLM"/>
    </source>
</evidence>
<dbReference type="InterPro" id="IPR036553">
    <property type="entry name" value="RPTC_insert"/>
</dbReference>
<keyword evidence="4" id="KW-1185">Reference proteome</keyword>
<dbReference type="AlphaFoldDB" id="A0A835MD21"/>
<name>A0A835MD21_9MAGN</name>
<dbReference type="PANTHER" id="PTHR11096">
    <property type="entry name" value="RNA 3' TERMINAL PHOSPHATE CYCLASE"/>
    <property type="match status" value="1"/>
</dbReference>
<evidence type="ECO:0000313" key="4">
    <source>
        <dbReference type="Proteomes" id="UP000631114"/>
    </source>
</evidence>
<dbReference type="SUPFAM" id="SSF55205">
    <property type="entry name" value="EPT/RTPC-like"/>
    <property type="match status" value="1"/>
</dbReference>
<feature type="non-terminal residue" evidence="3">
    <location>
        <position position="1"/>
    </location>
</feature>
<dbReference type="Pfam" id="PF05189">
    <property type="entry name" value="RTC_insert"/>
    <property type="match status" value="1"/>
</dbReference>
<comment type="caution">
    <text evidence="3">The sequence shown here is derived from an EMBL/GenBank/DDBJ whole genome shotgun (WGS) entry which is preliminary data.</text>
</comment>
<protein>
    <recommendedName>
        <fullName evidence="5">RNA 3'-terminal phosphate cyclase-like protein</fullName>
    </recommendedName>
</protein>
<accession>A0A835MD21</accession>
<dbReference type="InterPro" id="IPR023797">
    <property type="entry name" value="RNA3'_phos_cyclase_dom"/>
</dbReference>
<dbReference type="OrthoDB" id="1921710at2759"/>
<dbReference type="InterPro" id="IPR013791">
    <property type="entry name" value="RNA3'-term_phos_cycl_insert"/>
</dbReference>
<dbReference type="InterPro" id="IPR013792">
    <property type="entry name" value="RNA3'P_cycl/enolpyr_Trfase_a/b"/>
</dbReference>
<dbReference type="GO" id="GO:0000479">
    <property type="term" value="P:endonucleolytic cleavage of tricistronic rRNA transcript (SSU-rRNA, 5.8S rRNA, LSU-rRNA)"/>
    <property type="evidence" value="ECO:0007669"/>
    <property type="project" value="TreeGrafter"/>
</dbReference>
<organism evidence="3 4">
    <name type="scientific">Coptis chinensis</name>
    <dbReference type="NCBI Taxonomy" id="261450"/>
    <lineage>
        <taxon>Eukaryota</taxon>
        <taxon>Viridiplantae</taxon>
        <taxon>Streptophyta</taxon>
        <taxon>Embryophyta</taxon>
        <taxon>Tracheophyta</taxon>
        <taxon>Spermatophyta</taxon>
        <taxon>Magnoliopsida</taxon>
        <taxon>Ranunculales</taxon>
        <taxon>Ranunculaceae</taxon>
        <taxon>Coptidoideae</taxon>
        <taxon>Coptis</taxon>
    </lineage>
</organism>
<dbReference type="EMBL" id="JADFTS010000001">
    <property type="protein sequence ID" value="KAF9625177.1"/>
    <property type="molecule type" value="Genomic_DNA"/>
</dbReference>
<dbReference type="Proteomes" id="UP000631114">
    <property type="component" value="Unassembled WGS sequence"/>
</dbReference>
<dbReference type="Pfam" id="PF01137">
    <property type="entry name" value="RTC"/>
    <property type="match status" value="1"/>
</dbReference>
<dbReference type="InterPro" id="IPR000228">
    <property type="entry name" value="RNA3'_term_phos_cyc"/>
</dbReference>
<dbReference type="GO" id="GO:0004521">
    <property type="term" value="F:RNA endonuclease activity"/>
    <property type="evidence" value="ECO:0007669"/>
    <property type="project" value="TreeGrafter"/>
</dbReference>
<proteinExistence type="predicted"/>
<dbReference type="Gene3D" id="3.30.360.20">
    <property type="entry name" value="RNA 3'-terminal phosphate cyclase, insert domain"/>
    <property type="match status" value="1"/>
</dbReference>
<dbReference type="GO" id="GO:0005730">
    <property type="term" value="C:nucleolus"/>
    <property type="evidence" value="ECO:0007669"/>
    <property type="project" value="TreeGrafter"/>
</dbReference>
<evidence type="ECO:0000313" key="3">
    <source>
        <dbReference type="EMBL" id="KAF9625177.1"/>
    </source>
</evidence>
<evidence type="ECO:0000259" key="1">
    <source>
        <dbReference type="Pfam" id="PF01137"/>
    </source>
</evidence>
<feature type="domain" description="RNA 3'-terminal phosphate cyclase" evidence="1">
    <location>
        <begin position="1"/>
        <end position="62"/>
    </location>
</feature>
<sequence>ITNDSKDPSVDTFKRTTLPLLKRFGIPSEGLDLKIESRRSPRGGGEVLLGVPIVPNSLSAVTWIDEGMVKRIKGTAFSTKVSYQFEKTMINAVRGIFNRLLPDVHIFQDHRFGQEAGK</sequence>
<reference evidence="3 4" key="1">
    <citation type="submission" date="2020-10" db="EMBL/GenBank/DDBJ databases">
        <title>The Coptis chinensis genome and diversification of protoberbering-type alkaloids.</title>
        <authorList>
            <person name="Wang B."/>
            <person name="Shu S."/>
            <person name="Song C."/>
            <person name="Liu Y."/>
        </authorList>
    </citation>
    <scope>NUCLEOTIDE SEQUENCE [LARGE SCALE GENOMIC DNA]</scope>
    <source>
        <strain evidence="3">HL-2020</strain>
        <tissue evidence="3">Leaf</tissue>
    </source>
</reference>
<dbReference type="PANTHER" id="PTHR11096:SF1">
    <property type="entry name" value="RNA 3'-TERMINAL PHOSPHATE CYCLASE-LIKE PROTEIN"/>
    <property type="match status" value="1"/>
</dbReference>
<evidence type="ECO:0000259" key="2">
    <source>
        <dbReference type="Pfam" id="PF05189"/>
    </source>
</evidence>